<dbReference type="Gene3D" id="1.10.1660.10">
    <property type="match status" value="1"/>
</dbReference>
<comment type="caution">
    <text evidence="2">The sequence shown here is derived from an EMBL/GenBank/DDBJ whole genome shotgun (WGS) entry which is preliminary data.</text>
</comment>
<dbReference type="InterPro" id="IPR009061">
    <property type="entry name" value="DNA-bd_dom_put_sf"/>
</dbReference>
<evidence type="ECO:0000313" key="2">
    <source>
        <dbReference type="EMBL" id="GGF28835.1"/>
    </source>
</evidence>
<dbReference type="InterPro" id="IPR041657">
    <property type="entry name" value="HTH_17"/>
</dbReference>
<dbReference type="RefSeq" id="WP_373285595.1">
    <property type="nucleotide sequence ID" value="NZ_BMHT01000019.1"/>
</dbReference>
<organism evidence="2 3">
    <name type="scientific">Hymenobacter cavernae</name>
    <dbReference type="NCBI Taxonomy" id="2044852"/>
    <lineage>
        <taxon>Bacteria</taxon>
        <taxon>Pseudomonadati</taxon>
        <taxon>Bacteroidota</taxon>
        <taxon>Cytophagia</taxon>
        <taxon>Cytophagales</taxon>
        <taxon>Hymenobacteraceae</taxon>
        <taxon>Hymenobacter</taxon>
    </lineage>
</organism>
<accession>A0ABQ1UXU6</accession>
<dbReference type="NCBIfam" id="TIGR01764">
    <property type="entry name" value="excise"/>
    <property type="match status" value="1"/>
</dbReference>
<name>A0ABQ1UXU6_9BACT</name>
<dbReference type="EMBL" id="BMHT01000019">
    <property type="protein sequence ID" value="GGF28835.1"/>
    <property type="molecule type" value="Genomic_DNA"/>
</dbReference>
<dbReference type="SUPFAM" id="SSF46955">
    <property type="entry name" value="Putative DNA-binding domain"/>
    <property type="match status" value="1"/>
</dbReference>
<reference evidence="3" key="1">
    <citation type="journal article" date="2019" name="Int. J. Syst. Evol. Microbiol.">
        <title>The Global Catalogue of Microorganisms (GCM) 10K type strain sequencing project: providing services to taxonomists for standard genome sequencing and annotation.</title>
        <authorList>
            <consortium name="The Broad Institute Genomics Platform"/>
            <consortium name="The Broad Institute Genome Sequencing Center for Infectious Disease"/>
            <person name="Wu L."/>
            <person name="Ma J."/>
        </authorList>
    </citation>
    <scope>NUCLEOTIDE SEQUENCE [LARGE SCALE GENOMIC DNA]</scope>
    <source>
        <strain evidence="3">CGMCC 1.15197</strain>
    </source>
</reference>
<proteinExistence type="predicted"/>
<gene>
    <name evidence="2" type="ORF">GCM10011383_45680</name>
</gene>
<evidence type="ECO:0000313" key="3">
    <source>
        <dbReference type="Proteomes" id="UP000632273"/>
    </source>
</evidence>
<evidence type="ECO:0000259" key="1">
    <source>
        <dbReference type="Pfam" id="PF12728"/>
    </source>
</evidence>
<dbReference type="Pfam" id="PF12728">
    <property type="entry name" value="HTH_17"/>
    <property type="match status" value="1"/>
</dbReference>
<sequence>MFANVVSMNLHKEPPRYMKVGEAAAYLGVSRSTLRNWDINGKLQAHRHPVSRYRIYKQSMLDDLLSKLG</sequence>
<protein>
    <recommendedName>
        <fullName evidence="1">Helix-turn-helix domain-containing protein</fullName>
    </recommendedName>
</protein>
<dbReference type="Proteomes" id="UP000632273">
    <property type="component" value="Unassembled WGS sequence"/>
</dbReference>
<keyword evidence="3" id="KW-1185">Reference proteome</keyword>
<dbReference type="InterPro" id="IPR010093">
    <property type="entry name" value="SinI_DNA-bd"/>
</dbReference>
<feature type="domain" description="Helix-turn-helix" evidence="1">
    <location>
        <begin position="17"/>
        <end position="62"/>
    </location>
</feature>